<keyword evidence="3" id="KW-1185">Reference proteome</keyword>
<dbReference type="EMBL" id="ML976678">
    <property type="protein sequence ID" value="KAF1973883.1"/>
    <property type="molecule type" value="Genomic_DNA"/>
</dbReference>
<dbReference type="AlphaFoldDB" id="A0A6A5V914"/>
<sequence length="530" mass="58048">MRYSGACEASIHSIKPLLVPVAGILLGLRALGVAGSIICDPEQTRGVNATSTFVPSAKVLGHCIEDICTTGGNAGSISNRCGPVLLSINHLGAPISHFEDCVSQLHGIFDQCIAASGAHGGISQTHEVVYDVSITGQNGEEEEVNEQSDGFDDNERTPIEEVKYPTHEARRGRGGRSKTRPKTRPNTRPKTTPKKNSTRPKTKPQKDTQACPLPDKKGKNGKGQSQGRVKQVIRDVAEVILPETLHKAIFPRGCAPTYTPSKGCGLVQNQSVQREMAQETTEDPQCPEDPGSHASWSQLDVVKIRGGRLEVVGNQNGGIRPADGTRRSGSYILCNGAFFKTDDPNNFFPIGRTSSTTNYLDPDSLYAPYYERIAQGNEFLESGPSLLRPLPLANQEFKYWRNIATKDKWPHAEVPGNLAHAGSQNERLVLGKFGNSYYLFAYTSQRVAASRPGVDLNQMRDIIHTFMRSYFPIFVHFDQLTNLDGGGSVFMSWTERRTGRMIAQGGKGDLTPPNPPPRHRHVTNVLKIRV</sequence>
<evidence type="ECO:0000313" key="2">
    <source>
        <dbReference type="EMBL" id="KAF1973883.1"/>
    </source>
</evidence>
<feature type="compositionally biased region" description="Basic residues" evidence="1">
    <location>
        <begin position="172"/>
        <end position="203"/>
    </location>
</feature>
<reference evidence="2" key="1">
    <citation type="journal article" date="2020" name="Stud. Mycol.">
        <title>101 Dothideomycetes genomes: a test case for predicting lifestyles and emergence of pathogens.</title>
        <authorList>
            <person name="Haridas S."/>
            <person name="Albert R."/>
            <person name="Binder M."/>
            <person name="Bloem J."/>
            <person name="Labutti K."/>
            <person name="Salamov A."/>
            <person name="Andreopoulos B."/>
            <person name="Baker S."/>
            <person name="Barry K."/>
            <person name="Bills G."/>
            <person name="Bluhm B."/>
            <person name="Cannon C."/>
            <person name="Castanera R."/>
            <person name="Culley D."/>
            <person name="Daum C."/>
            <person name="Ezra D."/>
            <person name="Gonzalez J."/>
            <person name="Henrissat B."/>
            <person name="Kuo A."/>
            <person name="Liang C."/>
            <person name="Lipzen A."/>
            <person name="Lutzoni F."/>
            <person name="Magnuson J."/>
            <person name="Mondo S."/>
            <person name="Nolan M."/>
            <person name="Ohm R."/>
            <person name="Pangilinan J."/>
            <person name="Park H.-J."/>
            <person name="Ramirez L."/>
            <person name="Alfaro M."/>
            <person name="Sun H."/>
            <person name="Tritt A."/>
            <person name="Yoshinaga Y."/>
            <person name="Zwiers L.-H."/>
            <person name="Turgeon B."/>
            <person name="Goodwin S."/>
            <person name="Spatafora J."/>
            <person name="Crous P."/>
            <person name="Grigoriev I."/>
        </authorList>
    </citation>
    <scope>NUCLEOTIDE SEQUENCE</scope>
    <source>
        <strain evidence="2">CBS 107.79</strain>
    </source>
</reference>
<accession>A0A6A5V914</accession>
<dbReference type="OrthoDB" id="5188439at2759"/>
<feature type="compositionally biased region" description="Acidic residues" evidence="1">
    <location>
        <begin position="139"/>
        <end position="152"/>
    </location>
</feature>
<evidence type="ECO:0000256" key="1">
    <source>
        <dbReference type="SAM" id="MobiDB-lite"/>
    </source>
</evidence>
<organism evidence="2 3">
    <name type="scientific">Bimuria novae-zelandiae CBS 107.79</name>
    <dbReference type="NCBI Taxonomy" id="1447943"/>
    <lineage>
        <taxon>Eukaryota</taxon>
        <taxon>Fungi</taxon>
        <taxon>Dikarya</taxon>
        <taxon>Ascomycota</taxon>
        <taxon>Pezizomycotina</taxon>
        <taxon>Dothideomycetes</taxon>
        <taxon>Pleosporomycetidae</taxon>
        <taxon>Pleosporales</taxon>
        <taxon>Massarineae</taxon>
        <taxon>Didymosphaeriaceae</taxon>
        <taxon>Bimuria</taxon>
    </lineage>
</organism>
<feature type="region of interest" description="Disordered" evidence="1">
    <location>
        <begin position="139"/>
        <end position="229"/>
    </location>
</feature>
<evidence type="ECO:0000313" key="3">
    <source>
        <dbReference type="Proteomes" id="UP000800036"/>
    </source>
</evidence>
<feature type="compositionally biased region" description="Basic and acidic residues" evidence="1">
    <location>
        <begin position="153"/>
        <end position="171"/>
    </location>
</feature>
<protein>
    <submittedName>
        <fullName evidence="2">Uncharacterized protein</fullName>
    </submittedName>
</protein>
<dbReference type="Proteomes" id="UP000800036">
    <property type="component" value="Unassembled WGS sequence"/>
</dbReference>
<proteinExistence type="predicted"/>
<gene>
    <name evidence="2" type="ORF">BU23DRAFT_639151</name>
</gene>
<name>A0A6A5V914_9PLEO</name>